<feature type="domain" description="Protein masquerade clip-domain" evidence="1">
    <location>
        <begin position="81"/>
        <end position="113"/>
    </location>
</feature>
<feature type="domain" description="Protein masquerade clip-domain" evidence="1">
    <location>
        <begin position="694"/>
        <end position="728"/>
    </location>
</feature>
<comment type="caution">
    <text evidence="2">The sequence shown here is derived from an EMBL/GenBank/DDBJ whole genome shotgun (WGS) entry which is preliminary data.</text>
</comment>
<dbReference type="PANTHER" id="PTHR24258:SF140">
    <property type="entry name" value="BCDNA.GH08420-RELATED"/>
    <property type="match status" value="1"/>
</dbReference>
<feature type="domain" description="Protein masquerade clip-domain" evidence="1">
    <location>
        <begin position="195"/>
        <end position="226"/>
    </location>
</feature>
<accession>A0A8K0DFH0</accession>
<name>A0A8K0DFH0_IGNLU</name>
<organism evidence="2 3">
    <name type="scientific">Ignelater luminosus</name>
    <name type="common">Cucubano</name>
    <name type="synonym">Pyrophorus luminosus</name>
    <dbReference type="NCBI Taxonomy" id="2038154"/>
    <lineage>
        <taxon>Eukaryota</taxon>
        <taxon>Metazoa</taxon>
        <taxon>Ecdysozoa</taxon>
        <taxon>Arthropoda</taxon>
        <taxon>Hexapoda</taxon>
        <taxon>Insecta</taxon>
        <taxon>Pterygota</taxon>
        <taxon>Neoptera</taxon>
        <taxon>Endopterygota</taxon>
        <taxon>Coleoptera</taxon>
        <taxon>Polyphaga</taxon>
        <taxon>Elateriformia</taxon>
        <taxon>Elateroidea</taxon>
        <taxon>Elateridae</taxon>
        <taxon>Agrypninae</taxon>
        <taxon>Pyrophorini</taxon>
        <taxon>Ignelater</taxon>
    </lineage>
</organism>
<evidence type="ECO:0000313" key="2">
    <source>
        <dbReference type="EMBL" id="KAF2902346.1"/>
    </source>
</evidence>
<dbReference type="PANTHER" id="PTHR24258">
    <property type="entry name" value="SERINE PROTEASE-RELATED"/>
    <property type="match status" value="1"/>
</dbReference>
<dbReference type="InterPro" id="IPR040479">
    <property type="entry name" value="CLIP_SPH_mas"/>
</dbReference>
<sequence length="797" mass="86516">MKCCIDPPESNTTEEFLSTTNFTTMVTEKNPTLLAATTHRQQEFNKYANTSPTTENTKNNQSQYNYSGPLDTTASTTNAKNCPSVCVHAVATIFCYDVLDDAVCPSSSMKCCVESPAPNTTENVSSSTNSTTTLKTTMVTKKPTTLLTATTFHKQIFDKYAHISPTTESNKNIQSKYNYSGLLDTITSTANVKHCPGVCVHAYLAILCYDVLEAVNCPSSSMKCCVEPLEANTTEKVSSTTNFTTTSPAPTTNYQQQEFDKYAHISPTTESNQNNQTPLKACPGLCVPELFSDYCETILAIGNLCKSGLRCCLHRDTNGDKKTPNLIIPNETSTNEAKVRISSILSSLIPITETKNAGIPIKTKTSPATLRPCNGECINGFTAIFRDQINAEADYPSNRNCCVDAVSNELAVVRTTTSTKPTIPDSGLCCSESNKNIQSKYNYSGLLDTITSTANVKHCPGVCVHAYLAILCYDVLEAVNCPSSSMKCCVEPLEANTTEKVSSTTNFTTTSPAPTTNYQQQEFDKYAHISPTTESNQNNQTPLKACPGLCVPELFSDYCETILAIGNLCKSGLRCCLHRDTNGDKKTPNLIIPNETSTNEAKVRISSILSSLIPITETKNAGIPIKTKTSPATLRPCNGECINGFTAIFRDQINAEADYPSNRNCCVDAVSNELAVVRTTTSTKPTIPDSGLCCSGYCLLTIMASFCTHPFVLVAGTSDCSGNRICCDNTRIITTSSRPEPKPTQPLPVFFTGNLIPKARVVLDNANQIPFTNINKNIRILKKKSKLYENRDAEGGI</sequence>
<gene>
    <name evidence="2" type="ORF">ILUMI_03837</name>
</gene>
<dbReference type="OrthoDB" id="6437225at2759"/>
<feature type="domain" description="Protein masquerade clip-domain" evidence="1">
    <location>
        <begin position="372"/>
        <end position="403"/>
    </location>
</feature>
<dbReference type="AlphaFoldDB" id="A0A8K0DFH0"/>
<evidence type="ECO:0000313" key="3">
    <source>
        <dbReference type="Proteomes" id="UP000801492"/>
    </source>
</evidence>
<dbReference type="EMBL" id="VTPC01001328">
    <property type="protein sequence ID" value="KAF2902346.1"/>
    <property type="molecule type" value="Genomic_DNA"/>
</dbReference>
<protein>
    <recommendedName>
        <fullName evidence="1">Protein masquerade clip-domain domain-containing protein</fullName>
    </recommendedName>
</protein>
<dbReference type="Pfam" id="PF18398">
    <property type="entry name" value="CLIP_SPH_mas"/>
    <property type="match status" value="8"/>
</dbReference>
<keyword evidence="3" id="KW-1185">Reference proteome</keyword>
<feature type="domain" description="Protein masquerade clip-domain" evidence="1">
    <location>
        <begin position="459"/>
        <end position="490"/>
    </location>
</feature>
<proteinExistence type="predicted"/>
<evidence type="ECO:0000259" key="1">
    <source>
        <dbReference type="Pfam" id="PF18398"/>
    </source>
</evidence>
<dbReference type="Proteomes" id="UP000801492">
    <property type="component" value="Unassembled WGS sequence"/>
</dbReference>
<feature type="domain" description="Protein masquerade clip-domain" evidence="1">
    <location>
        <begin position="281"/>
        <end position="312"/>
    </location>
</feature>
<reference evidence="2" key="1">
    <citation type="submission" date="2019-08" db="EMBL/GenBank/DDBJ databases">
        <title>The genome of the North American firefly Photinus pyralis.</title>
        <authorList>
            <consortium name="Photinus pyralis genome working group"/>
            <person name="Fallon T.R."/>
            <person name="Sander Lower S.E."/>
            <person name="Weng J.-K."/>
        </authorList>
    </citation>
    <scope>NUCLEOTIDE SEQUENCE</scope>
    <source>
        <strain evidence="2">TRF0915ILg1</strain>
        <tissue evidence="2">Whole body</tissue>
    </source>
</reference>
<feature type="domain" description="Protein masquerade clip-domain" evidence="1">
    <location>
        <begin position="545"/>
        <end position="576"/>
    </location>
</feature>
<feature type="domain" description="Protein masquerade clip-domain" evidence="1">
    <location>
        <begin position="636"/>
        <end position="667"/>
    </location>
</feature>